<keyword evidence="2" id="KW-1185">Reference proteome</keyword>
<comment type="caution">
    <text evidence="1">The sequence shown here is derived from an EMBL/GenBank/DDBJ whole genome shotgun (WGS) entry which is preliminary data.</text>
</comment>
<proteinExistence type="predicted"/>
<sequence length="137" mass="15792">MMASTLIQEAQHNLEGYVGKKTKVLNETNEMWVFACDEDKHYQIRKSDGATYVDNKLVCLLAFGEEEKGRTALLLRLLQKFPAGVQLLNEDNQSYYVIVQENAKRRKRSVELRISKQSGFMYKKEGQQWSVTPILAC</sequence>
<reference evidence="1" key="1">
    <citation type="submission" date="2021-01" db="EMBL/GenBank/DDBJ databases">
        <title>Genomic Encyclopedia of Type Strains, Phase IV (KMG-IV): sequencing the most valuable type-strain genomes for metagenomic binning, comparative biology and taxonomic classification.</title>
        <authorList>
            <person name="Goeker M."/>
        </authorList>
    </citation>
    <scope>NUCLEOTIDE SEQUENCE</scope>
    <source>
        <strain evidence="1">DSM 21943</strain>
    </source>
</reference>
<gene>
    <name evidence="1" type="ORF">JOC54_000514</name>
</gene>
<protein>
    <submittedName>
        <fullName evidence="1">Uncharacterized protein</fullName>
    </submittedName>
</protein>
<dbReference type="EMBL" id="JAFBCV010000001">
    <property type="protein sequence ID" value="MBM7837283.1"/>
    <property type="molecule type" value="Genomic_DNA"/>
</dbReference>
<organism evidence="1 2">
    <name type="scientific">Shouchella xiaoxiensis</name>
    <dbReference type="NCBI Taxonomy" id="766895"/>
    <lineage>
        <taxon>Bacteria</taxon>
        <taxon>Bacillati</taxon>
        <taxon>Bacillota</taxon>
        <taxon>Bacilli</taxon>
        <taxon>Bacillales</taxon>
        <taxon>Bacillaceae</taxon>
        <taxon>Shouchella</taxon>
    </lineage>
</organism>
<dbReference type="RefSeq" id="WP_204464183.1">
    <property type="nucleotide sequence ID" value="NZ_JAFBCV010000001.1"/>
</dbReference>
<dbReference type="Proteomes" id="UP001179280">
    <property type="component" value="Unassembled WGS sequence"/>
</dbReference>
<name>A0ABS2SP40_9BACI</name>
<evidence type="ECO:0000313" key="1">
    <source>
        <dbReference type="EMBL" id="MBM7837283.1"/>
    </source>
</evidence>
<accession>A0ABS2SP40</accession>
<evidence type="ECO:0000313" key="2">
    <source>
        <dbReference type="Proteomes" id="UP001179280"/>
    </source>
</evidence>